<reference evidence="2 3" key="1">
    <citation type="journal article" date="2018" name="PLoS Genet.">
        <title>Population sequencing reveals clonal diversity and ancestral inbreeding in the grapevine cultivar Chardonnay.</title>
        <authorList>
            <person name="Roach M.J."/>
            <person name="Johnson D.L."/>
            <person name="Bohlmann J."/>
            <person name="van Vuuren H.J."/>
            <person name="Jones S.J."/>
            <person name="Pretorius I.S."/>
            <person name="Schmidt S.A."/>
            <person name="Borneman A.R."/>
        </authorList>
    </citation>
    <scope>NUCLEOTIDE SEQUENCE [LARGE SCALE GENOMIC DNA]</scope>
    <source>
        <strain evidence="3">cv. Chardonnay</strain>
        <tissue evidence="2">Leaf</tissue>
    </source>
</reference>
<dbReference type="Gene3D" id="3.30.420.10">
    <property type="entry name" value="Ribonuclease H-like superfamily/Ribonuclease H"/>
    <property type="match status" value="1"/>
</dbReference>
<dbReference type="InterPro" id="IPR002156">
    <property type="entry name" value="RNaseH_domain"/>
</dbReference>
<dbReference type="PANTHER" id="PTHR48475">
    <property type="entry name" value="RIBONUCLEASE H"/>
    <property type="match status" value="1"/>
</dbReference>
<dbReference type="Pfam" id="PF13456">
    <property type="entry name" value="RVT_3"/>
    <property type="match status" value="1"/>
</dbReference>
<dbReference type="PANTHER" id="PTHR48475:SF2">
    <property type="entry name" value="RIBONUCLEASE H"/>
    <property type="match status" value="1"/>
</dbReference>
<dbReference type="InterPro" id="IPR012337">
    <property type="entry name" value="RNaseH-like_sf"/>
</dbReference>
<dbReference type="InterPro" id="IPR036397">
    <property type="entry name" value="RNaseH_sf"/>
</dbReference>
<evidence type="ECO:0000313" key="3">
    <source>
        <dbReference type="Proteomes" id="UP000288805"/>
    </source>
</evidence>
<dbReference type="GO" id="GO:0004523">
    <property type="term" value="F:RNA-DNA hybrid ribonuclease activity"/>
    <property type="evidence" value="ECO:0007669"/>
    <property type="project" value="InterPro"/>
</dbReference>
<dbReference type="GO" id="GO:0003676">
    <property type="term" value="F:nucleic acid binding"/>
    <property type="evidence" value="ECO:0007669"/>
    <property type="project" value="InterPro"/>
</dbReference>
<protein>
    <recommendedName>
        <fullName evidence="1">RNase H type-1 domain-containing protein</fullName>
    </recommendedName>
</protein>
<dbReference type="Proteomes" id="UP000288805">
    <property type="component" value="Unassembled WGS sequence"/>
</dbReference>
<name>A0A438I3U5_VITVI</name>
<accession>A0A438I3U5</accession>
<feature type="domain" description="RNase H type-1" evidence="1">
    <location>
        <begin position="54"/>
        <end position="166"/>
    </location>
</feature>
<comment type="caution">
    <text evidence="2">The sequence shown here is derived from an EMBL/GenBank/DDBJ whole genome shotgun (WGS) entry which is preliminary data.</text>
</comment>
<dbReference type="AlphaFoldDB" id="A0A438I3U5"/>
<evidence type="ECO:0000313" key="2">
    <source>
        <dbReference type="EMBL" id="RVW91374.1"/>
    </source>
</evidence>
<organism evidence="2 3">
    <name type="scientific">Vitis vinifera</name>
    <name type="common">Grape</name>
    <dbReference type="NCBI Taxonomy" id="29760"/>
    <lineage>
        <taxon>Eukaryota</taxon>
        <taxon>Viridiplantae</taxon>
        <taxon>Streptophyta</taxon>
        <taxon>Embryophyta</taxon>
        <taxon>Tracheophyta</taxon>
        <taxon>Spermatophyta</taxon>
        <taxon>Magnoliopsida</taxon>
        <taxon>eudicotyledons</taxon>
        <taxon>Gunneridae</taxon>
        <taxon>Pentapetalae</taxon>
        <taxon>rosids</taxon>
        <taxon>Vitales</taxon>
        <taxon>Vitaceae</taxon>
        <taxon>Viteae</taxon>
        <taxon>Vitis</taxon>
    </lineage>
</organism>
<dbReference type="SUPFAM" id="SSF53098">
    <property type="entry name" value="Ribonuclease H-like"/>
    <property type="match status" value="1"/>
</dbReference>
<evidence type="ECO:0000259" key="1">
    <source>
        <dbReference type="Pfam" id="PF13456"/>
    </source>
</evidence>
<proteinExistence type="predicted"/>
<sequence length="290" mass="33003">MLQWAIELSEYEIKYQLRLSMKGQVMANFVVESSQKPVRDEEPHKEEWWTLRVDGASRSPGSVIGLLLQSSTGEQLEQTIRLGFSASNNEAEYEAILSELDLALALSVSKLRVYNNSQHVQEEYGVKDERMARYLTKVRDTLQWLSEWTIEKIPRVDNVRVDALARIATSLPIKEAILFPIYVQTDPSIIETSTCNTIEESQEEGQEWTEVIAGYLQTGSLPDEPKQVYKIRVQAARFALIGEHLYKRSFIGPYLRCLDRSESQYILAELDEGVCGNHPGGQSLAHRVHS</sequence>
<dbReference type="CDD" id="cd09279">
    <property type="entry name" value="RNase_HI_like"/>
    <property type="match status" value="1"/>
</dbReference>
<gene>
    <name evidence="2" type="ORF">CK203_035432</name>
</gene>
<dbReference type="EMBL" id="QGNW01000147">
    <property type="protein sequence ID" value="RVW91374.1"/>
    <property type="molecule type" value="Genomic_DNA"/>
</dbReference>